<accession>A0ABR0PK97</accession>
<reference evidence="2 3" key="1">
    <citation type="submission" date="2023-03" db="EMBL/GenBank/DDBJ databases">
        <title>WGS of Gossypium arboreum.</title>
        <authorList>
            <person name="Yu D."/>
        </authorList>
    </citation>
    <scope>NUCLEOTIDE SEQUENCE [LARGE SCALE GENOMIC DNA]</scope>
    <source>
        <tissue evidence="2">Leaf</tissue>
    </source>
</reference>
<dbReference type="PANTHER" id="PTHR47074">
    <property type="entry name" value="BNAC02G40300D PROTEIN"/>
    <property type="match status" value="1"/>
</dbReference>
<proteinExistence type="predicted"/>
<dbReference type="Pfam" id="PF13456">
    <property type="entry name" value="RVT_3"/>
    <property type="match status" value="1"/>
</dbReference>
<keyword evidence="3" id="KW-1185">Reference proteome</keyword>
<protein>
    <recommendedName>
        <fullName evidence="1">RNase H type-1 domain-containing protein</fullName>
    </recommendedName>
</protein>
<dbReference type="Gene3D" id="3.30.420.10">
    <property type="entry name" value="Ribonuclease H-like superfamily/Ribonuclease H"/>
    <property type="match status" value="1"/>
</dbReference>
<dbReference type="InterPro" id="IPR002156">
    <property type="entry name" value="RNaseH_domain"/>
</dbReference>
<organism evidence="2 3">
    <name type="scientific">Gossypium arboreum</name>
    <name type="common">Tree cotton</name>
    <name type="synonym">Gossypium nanking</name>
    <dbReference type="NCBI Taxonomy" id="29729"/>
    <lineage>
        <taxon>Eukaryota</taxon>
        <taxon>Viridiplantae</taxon>
        <taxon>Streptophyta</taxon>
        <taxon>Embryophyta</taxon>
        <taxon>Tracheophyta</taxon>
        <taxon>Spermatophyta</taxon>
        <taxon>Magnoliopsida</taxon>
        <taxon>eudicotyledons</taxon>
        <taxon>Gunneridae</taxon>
        <taxon>Pentapetalae</taxon>
        <taxon>rosids</taxon>
        <taxon>malvids</taxon>
        <taxon>Malvales</taxon>
        <taxon>Malvaceae</taxon>
        <taxon>Malvoideae</taxon>
        <taxon>Gossypium</taxon>
    </lineage>
</organism>
<dbReference type="EMBL" id="JARKNE010000006">
    <property type="protein sequence ID" value="KAK5824854.1"/>
    <property type="molecule type" value="Genomic_DNA"/>
</dbReference>
<evidence type="ECO:0000313" key="3">
    <source>
        <dbReference type="Proteomes" id="UP001358586"/>
    </source>
</evidence>
<feature type="domain" description="RNase H type-1" evidence="1">
    <location>
        <begin position="43"/>
        <end position="118"/>
    </location>
</feature>
<sequence>MVSPQQLQELDYYVPGRSHPNFALKSEWTKPPSQVVKTNRGSSLKGRIGEAGVAAIARNSNGDITDRTSALMHVSTALAAEAQAIRLGSTLASDNNWQSVEFEPDNLPLIQCLKKRTSALGRFLKLL</sequence>
<gene>
    <name evidence="2" type="ORF">PVK06_019639</name>
</gene>
<dbReference type="PANTHER" id="PTHR47074:SF61">
    <property type="entry name" value="RNASE H TYPE-1 DOMAIN-CONTAINING PROTEIN"/>
    <property type="match status" value="1"/>
</dbReference>
<dbReference type="Proteomes" id="UP001358586">
    <property type="component" value="Chromosome 6"/>
</dbReference>
<comment type="caution">
    <text evidence="2">The sequence shown here is derived from an EMBL/GenBank/DDBJ whole genome shotgun (WGS) entry which is preliminary data.</text>
</comment>
<evidence type="ECO:0000259" key="1">
    <source>
        <dbReference type="Pfam" id="PF13456"/>
    </source>
</evidence>
<dbReference type="InterPro" id="IPR044730">
    <property type="entry name" value="RNase_H-like_dom_plant"/>
</dbReference>
<dbReference type="InterPro" id="IPR052929">
    <property type="entry name" value="RNase_H-like_EbsB-rel"/>
</dbReference>
<dbReference type="CDD" id="cd06222">
    <property type="entry name" value="RNase_H_like"/>
    <property type="match status" value="1"/>
</dbReference>
<evidence type="ECO:0000313" key="2">
    <source>
        <dbReference type="EMBL" id="KAK5824854.1"/>
    </source>
</evidence>
<dbReference type="InterPro" id="IPR036397">
    <property type="entry name" value="RNaseH_sf"/>
</dbReference>
<name>A0ABR0PK97_GOSAR</name>